<dbReference type="EMBL" id="JBGUAW010000012">
    <property type="protein sequence ID" value="MFA9462268.1"/>
    <property type="molecule type" value="Genomic_DNA"/>
</dbReference>
<protein>
    <recommendedName>
        <fullName evidence="3">Tetratricopeptide repeat protein</fullName>
    </recommendedName>
</protein>
<evidence type="ECO:0000313" key="2">
    <source>
        <dbReference type="Proteomes" id="UP001575181"/>
    </source>
</evidence>
<reference evidence="1 2" key="1">
    <citation type="submission" date="2024-08" db="EMBL/GenBank/DDBJ databases">
        <title>Whole-genome sequencing of halo(alkali)philic microorganisms from hypersaline lakes.</title>
        <authorList>
            <person name="Sorokin D.Y."/>
            <person name="Merkel A.Y."/>
            <person name="Messina E."/>
            <person name="Yakimov M."/>
        </authorList>
    </citation>
    <scope>NUCLEOTIDE SEQUENCE [LARGE SCALE GENOMIC DNA]</scope>
    <source>
        <strain evidence="1 2">Cl-TMA</strain>
    </source>
</reference>
<dbReference type="RefSeq" id="WP_373657058.1">
    <property type="nucleotide sequence ID" value="NZ_JBGUAW010000012.1"/>
</dbReference>
<proteinExistence type="predicted"/>
<keyword evidence="2" id="KW-1185">Reference proteome</keyword>
<evidence type="ECO:0008006" key="3">
    <source>
        <dbReference type="Google" id="ProtNLM"/>
    </source>
</evidence>
<sequence length="567" mass="62477">MILLIGGPGKLAEAADLEAAASQLAAGAGGLALDTLSRDPPEPDTQTWEQWARLRVRALELQGRRREVVALAGAIPDAASEAYRQWVGHRAAEAELDLGRPAEARKRLVRLIAGYPAAEALRSWLRLVYRSYAEAGHWQDAMLAVRRYRRGREKGAFEASEQVEQARIFLRGGARETALSILGESAESAEARQLRIRILGELGRRRQAYEEARIWAKEARGGEAARAWSAVAGIAARRGEERAHLQALEKVLESGRGVAHSRPVERTWEAYLQLGESLGNEAGLLVGEDRKWIERARSAGGVGRRALLASVSLLGRSREARNRARIGLVKALGAAGLERTAFRLFREGPAFQEEGALSPLLRVHLGRLALAEEHYEQALAWMAGIEALPEGVKAAPWRLTRARLRIKLGRFKAGTEDLRAILEDPGPLEDAGFREHFLQVVFDLQQADHSRAALGIFRGVYAAVKDQQARRELLFWMGECREALGDHRGAAALFLRSAAHPPGGIEDRWGRTARFQAARSLEQTDYAQDARHLYRKLLGAGSASQDMAVRRRLNRLGTGSIEQAGKP</sequence>
<evidence type="ECO:0000313" key="1">
    <source>
        <dbReference type="EMBL" id="MFA9462268.1"/>
    </source>
</evidence>
<dbReference type="Gene3D" id="1.25.40.10">
    <property type="entry name" value="Tetratricopeptide repeat domain"/>
    <property type="match status" value="1"/>
</dbReference>
<dbReference type="SUPFAM" id="SSF48452">
    <property type="entry name" value="TPR-like"/>
    <property type="match status" value="1"/>
</dbReference>
<comment type="caution">
    <text evidence="1">The sequence shown here is derived from an EMBL/GenBank/DDBJ whole genome shotgun (WGS) entry which is preliminary data.</text>
</comment>
<dbReference type="InterPro" id="IPR011990">
    <property type="entry name" value="TPR-like_helical_dom_sf"/>
</dbReference>
<accession>A0ABV4TY74</accession>
<name>A0ABV4TY74_9GAMM</name>
<dbReference type="Proteomes" id="UP001575181">
    <property type="component" value="Unassembled WGS sequence"/>
</dbReference>
<gene>
    <name evidence="1" type="ORF">ACERLL_15740</name>
</gene>
<organism evidence="1 2">
    <name type="scientific">Thiohalorhabdus methylotrophus</name>
    <dbReference type="NCBI Taxonomy" id="3242694"/>
    <lineage>
        <taxon>Bacteria</taxon>
        <taxon>Pseudomonadati</taxon>
        <taxon>Pseudomonadota</taxon>
        <taxon>Gammaproteobacteria</taxon>
        <taxon>Thiohalorhabdales</taxon>
        <taxon>Thiohalorhabdaceae</taxon>
        <taxon>Thiohalorhabdus</taxon>
    </lineage>
</organism>